<protein>
    <recommendedName>
        <fullName evidence="5">Tyr recombinase domain-containing protein</fullName>
    </recommendedName>
</protein>
<dbReference type="InterPro" id="IPR011010">
    <property type="entry name" value="DNA_brk_join_enz"/>
</dbReference>
<keyword evidence="3" id="KW-0238">DNA-binding</keyword>
<evidence type="ECO:0000313" key="7">
    <source>
        <dbReference type="Proteomes" id="UP001307608"/>
    </source>
</evidence>
<organism evidence="6 7">
    <name type="scientific">Marinomonas pontica</name>
    <dbReference type="NCBI Taxonomy" id="264739"/>
    <lineage>
        <taxon>Bacteria</taxon>
        <taxon>Pseudomonadati</taxon>
        <taxon>Pseudomonadota</taxon>
        <taxon>Gammaproteobacteria</taxon>
        <taxon>Oceanospirillales</taxon>
        <taxon>Oceanospirillaceae</taxon>
        <taxon>Marinomonas</taxon>
    </lineage>
</organism>
<keyword evidence="4" id="KW-0233">DNA recombination</keyword>
<sequence>MELESLYDQLGSSTFSVTESPLVWTQNHPASCMTLSQAWVQYLQGKTWKDKHRKNVEQMFLNIQLFLRDQPVDSYRQTDIIEALSSIAKLPQRNRKPYSEMPLQDMIDLYVPEELRISDKTVKEHLKIMIGLFSEYLVKEVKVLVTSPTEGVTFKSAVKRFGSFSDSEVSEILDGAKEKPEWFYWFAMMGAYTGARRSEIAGLMKSDFDVCRDTGRAYFRIKEGKTLSSVRIVPLGRELLDSGFMEYLSSVEQERVFDTAYRSPNRVTDLFGSLVPSAKDMYGDRLVFHSLRHTFITKARMAGLSTSLVQQYVGHSLTGGGVTDRYTHRFTVGSLVSVCDVISYRVL</sequence>
<dbReference type="PROSITE" id="PS51898">
    <property type="entry name" value="TYR_RECOMBINASE"/>
    <property type="match status" value="1"/>
</dbReference>
<reference evidence="6 7" key="1">
    <citation type="submission" date="2023-01" db="EMBL/GenBank/DDBJ databases">
        <title>Complete genome sequence of Marinomonas pontica strain 200518_36.</title>
        <authorList>
            <person name="Ueki S."/>
            <person name="Gajardo G."/>
            <person name="Maruyama F."/>
        </authorList>
    </citation>
    <scope>NUCLEOTIDE SEQUENCE [LARGE SCALE GENOMIC DNA]</scope>
    <source>
        <strain evidence="6 7">200518_36</strain>
    </source>
</reference>
<evidence type="ECO:0000256" key="3">
    <source>
        <dbReference type="ARBA" id="ARBA00023125"/>
    </source>
</evidence>
<accession>A0ABM8FDB7</accession>
<dbReference type="SUPFAM" id="SSF56349">
    <property type="entry name" value="DNA breaking-rejoining enzymes"/>
    <property type="match status" value="1"/>
</dbReference>
<dbReference type="Pfam" id="PF00589">
    <property type="entry name" value="Phage_integrase"/>
    <property type="match status" value="1"/>
</dbReference>
<dbReference type="EMBL" id="AP027271">
    <property type="protein sequence ID" value="BDX03101.1"/>
    <property type="molecule type" value="Genomic_DNA"/>
</dbReference>
<keyword evidence="2" id="KW-0229">DNA integration</keyword>
<dbReference type="Proteomes" id="UP001307608">
    <property type="component" value="Chromosome"/>
</dbReference>
<keyword evidence="7" id="KW-1185">Reference proteome</keyword>
<proteinExistence type="inferred from homology"/>
<gene>
    <name evidence="6" type="ORF">MACH16_18490</name>
</gene>
<dbReference type="PANTHER" id="PTHR30349:SF41">
    <property type="entry name" value="INTEGRASE_RECOMBINASE PROTEIN MJ0367-RELATED"/>
    <property type="match status" value="1"/>
</dbReference>
<dbReference type="Gene3D" id="1.10.443.10">
    <property type="entry name" value="Intergrase catalytic core"/>
    <property type="match status" value="1"/>
</dbReference>
<evidence type="ECO:0000259" key="5">
    <source>
        <dbReference type="PROSITE" id="PS51898"/>
    </source>
</evidence>
<evidence type="ECO:0000256" key="2">
    <source>
        <dbReference type="ARBA" id="ARBA00022908"/>
    </source>
</evidence>
<evidence type="ECO:0000256" key="4">
    <source>
        <dbReference type="ARBA" id="ARBA00023172"/>
    </source>
</evidence>
<dbReference type="InterPro" id="IPR050090">
    <property type="entry name" value="Tyrosine_recombinase_XerCD"/>
</dbReference>
<name>A0ABM8FDB7_9GAMM</name>
<comment type="similarity">
    <text evidence="1">Belongs to the 'phage' integrase family.</text>
</comment>
<evidence type="ECO:0000313" key="6">
    <source>
        <dbReference type="EMBL" id="BDX03101.1"/>
    </source>
</evidence>
<evidence type="ECO:0000256" key="1">
    <source>
        <dbReference type="ARBA" id="ARBA00008857"/>
    </source>
</evidence>
<dbReference type="InterPro" id="IPR002104">
    <property type="entry name" value="Integrase_catalytic"/>
</dbReference>
<dbReference type="InterPro" id="IPR013762">
    <property type="entry name" value="Integrase-like_cat_sf"/>
</dbReference>
<feature type="domain" description="Tyr recombinase" evidence="5">
    <location>
        <begin position="159"/>
        <end position="340"/>
    </location>
</feature>
<dbReference type="PANTHER" id="PTHR30349">
    <property type="entry name" value="PHAGE INTEGRASE-RELATED"/>
    <property type="match status" value="1"/>
</dbReference>